<keyword evidence="3 8" id="KW-1134">Transmembrane beta strand</keyword>
<evidence type="ECO:0000256" key="10">
    <source>
        <dbReference type="SAM" id="SignalP"/>
    </source>
</evidence>
<dbReference type="PANTHER" id="PTHR47234">
    <property type="match status" value="1"/>
</dbReference>
<evidence type="ECO:0000259" key="12">
    <source>
        <dbReference type="Pfam" id="PF07715"/>
    </source>
</evidence>
<dbReference type="PROSITE" id="PS52016">
    <property type="entry name" value="TONB_DEPENDENT_REC_3"/>
    <property type="match status" value="1"/>
</dbReference>
<dbReference type="InterPro" id="IPR036942">
    <property type="entry name" value="Beta-barrel_TonB_sf"/>
</dbReference>
<evidence type="ECO:0000256" key="6">
    <source>
        <dbReference type="ARBA" id="ARBA00023136"/>
    </source>
</evidence>
<proteinExistence type="inferred from homology"/>
<keyword evidence="5 9" id="KW-0798">TonB box</keyword>
<dbReference type="PATRIC" id="fig|1267766.3.peg.906"/>
<dbReference type="Pfam" id="PF00593">
    <property type="entry name" value="TonB_dep_Rec_b-barrel"/>
    <property type="match status" value="1"/>
</dbReference>
<dbReference type="Proteomes" id="UP000034392">
    <property type="component" value="Chromosome"/>
</dbReference>
<organism evidence="13 14">
    <name type="scientific">Croceibacterium atlanticum</name>
    <dbReference type="NCBI Taxonomy" id="1267766"/>
    <lineage>
        <taxon>Bacteria</taxon>
        <taxon>Pseudomonadati</taxon>
        <taxon>Pseudomonadota</taxon>
        <taxon>Alphaproteobacteria</taxon>
        <taxon>Sphingomonadales</taxon>
        <taxon>Erythrobacteraceae</taxon>
        <taxon>Croceibacterium</taxon>
    </lineage>
</organism>
<evidence type="ECO:0000256" key="2">
    <source>
        <dbReference type="ARBA" id="ARBA00022448"/>
    </source>
</evidence>
<evidence type="ECO:0000256" key="4">
    <source>
        <dbReference type="ARBA" id="ARBA00022692"/>
    </source>
</evidence>
<evidence type="ECO:0000256" key="7">
    <source>
        <dbReference type="ARBA" id="ARBA00023237"/>
    </source>
</evidence>
<keyword evidence="13" id="KW-0675">Receptor</keyword>
<evidence type="ECO:0000256" key="3">
    <source>
        <dbReference type="ARBA" id="ARBA00022452"/>
    </source>
</evidence>
<evidence type="ECO:0000259" key="11">
    <source>
        <dbReference type="Pfam" id="PF00593"/>
    </source>
</evidence>
<dbReference type="EMBL" id="CP011452">
    <property type="protein sequence ID" value="AKH41949.1"/>
    <property type="molecule type" value="Genomic_DNA"/>
</dbReference>
<comment type="similarity">
    <text evidence="8 9">Belongs to the TonB-dependent receptor family.</text>
</comment>
<accession>A0A0F7KQV3</accession>
<dbReference type="KEGG" id="aay:WYH_00901"/>
<protein>
    <submittedName>
        <fullName evidence="13">Colicin I receptor</fullName>
    </submittedName>
</protein>
<gene>
    <name evidence="13" type="primary">cirA_5</name>
    <name evidence="13" type="ORF">WYH_00901</name>
</gene>
<evidence type="ECO:0000256" key="9">
    <source>
        <dbReference type="RuleBase" id="RU003357"/>
    </source>
</evidence>
<dbReference type="InterPro" id="IPR039426">
    <property type="entry name" value="TonB-dep_rcpt-like"/>
</dbReference>
<dbReference type="AlphaFoldDB" id="A0A0F7KQV3"/>
<comment type="subcellular location">
    <subcellularLocation>
        <location evidence="1 8">Cell outer membrane</location>
        <topology evidence="1 8">Multi-pass membrane protein</topology>
    </subcellularLocation>
</comment>
<dbReference type="InterPro" id="IPR000531">
    <property type="entry name" value="Beta-barrel_TonB"/>
</dbReference>
<evidence type="ECO:0000256" key="1">
    <source>
        <dbReference type="ARBA" id="ARBA00004571"/>
    </source>
</evidence>
<dbReference type="SUPFAM" id="SSF56935">
    <property type="entry name" value="Porins"/>
    <property type="match status" value="1"/>
</dbReference>
<dbReference type="InterPro" id="IPR012910">
    <property type="entry name" value="Plug_dom"/>
</dbReference>
<dbReference type="Gene3D" id="2.40.170.20">
    <property type="entry name" value="TonB-dependent receptor, beta-barrel domain"/>
    <property type="match status" value="1"/>
</dbReference>
<feature type="signal peptide" evidence="10">
    <location>
        <begin position="1"/>
        <end position="26"/>
    </location>
</feature>
<reference evidence="13" key="1">
    <citation type="submission" date="2015-05" db="EMBL/GenBank/DDBJ databases">
        <title>The complete genome of Altererythrobacter atlanticus strain 26DY36.</title>
        <authorList>
            <person name="Wu Y.-H."/>
            <person name="Cheng H."/>
            <person name="Wu X.-W."/>
        </authorList>
    </citation>
    <scope>NUCLEOTIDE SEQUENCE [LARGE SCALE GENOMIC DNA]</scope>
    <source>
        <strain evidence="13">26DY36</strain>
    </source>
</reference>
<dbReference type="InterPro" id="IPR037066">
    <property type="entry name" value="Plug_dom_sf"/>
</dbReference>
<evidence type="ECO:0000256" key="8">
    <source>
        <dbReference type="PROSITE-ProRule" id="PRU01360"/>
    </source>
</evidence>
<keyword evidence="14" id="KW-1185">Reference proteome</keyword>
<keyword evidence="7 8" id="KW-0998">Cell outer membrane</keyword>
<dbReference type="Pfam" id="PF07715">
    <property type="entry name" value="Plug"/>
    <property type="match status" value="1"/>
</dbReference>
<keyword evidence="6 8" id="KW-0472">Membrane</keyword>
<keyword evidence="2 8" id="KW-0813">Transport</keyword>
<evidence type="ECO:0000256" key="5">
    <source>
        <dbReference type="ARBA" id="ARBA00023077"/>
    </source>
</evidence>
<dbReference type="PANTHER" id="PTHR47234:SF2">
    <property type="entry name" value="TONB-DEPENDENT RECEPTOR"/>
    <property type="match status" value="1"/>
</dbReference>
<evidence type="ECO:0000313" key="14">
    <source>
        <dbReference type="Proteomes" id="UP000034392"/>
    </source>
</evidence>
<sequence>MRSRNWIGGFGISMFALAVSSMPAVAQDQDRAADAEEARDTVILVTGSRIRGIDPTGSPVIGLGRENIEMSSGTTTTEILSELPQVFNLGATDASFTSANNQNANRTAGTGVNLRGLGTESTLTLIDGRRVAAGGTQSQYFDPSVIPTMAIGRLEVLPDGSSGIYGSDAVGGVVNILLRKNLDGAEAMGRVKFADGFEEYQAGAAIGKDWSTGSLLVAGEYVERGTLFAADRSFYTDDLRPYGGPDLRSEFSSPGNITAGGVTYAIPDGDGTGLTQADFTAGTRNLQSAYLLGAALPPQERYSFAGTFEQDLGNVFSVYAQGVIAHRESIRPLGPLSAQFDVPTSNPFYVNPGDPGDRVTVSYSFINDNGSITGEGKQDFIHVTGGLNADLGAWNANVFYAYGENKERSSNPQIDNAALQAALADSNAATAFNPFSSNGNNNSATIAAITGGEFRVDTNYYIDEFGASLDGTLFTMPGGDVKLAIGVSRQDINWQDLAPFQTDLNRTVDSVFGELFVPVLGGEGPALNISAAVRYDDYSDIGDTTNPKIGVNFIPVDSLTIRGSFGTSFRAPTLADTGSPFNQYATFFDSDNVARQVLFLRGGNPGLEPETATTWSFGADFEPDWAPGLRLSATYYNVDYTNRIATPGNDRLALQKPELAPVITIGPDLARVVEIIEGGLFSAVPADPSDVYALVDGRKVNLGALKTEGLEFIGSYNGVTDWGGWRAGFNAAYILNFRRSIITGAPLSDVVDTINNPAQLAARAYAGADIGGFSATLFAKYLGGYENDTVAPVQDVPSHVEFDLALRYRIDSPFAIMEGVTFTLDVEDIFDNNPPYVQNGNLAFDPNAHDMVGRTVALGVRANF</sequence>
<feature type="chain" id="PRO_5002518345" evidence="10">
    <location>
        <begin position="27"/>
        <end position="864"/>
    </location>
</feature>
<dbReference type="Gene3D" id="2.170.130.10">
    <property type="entry name" value="TonB-dependent receptor, plug domain"/>
    <property type="match status" value="1"/>
</dbReference>
<keyword evidence="10" id="KW-0732">Signal</keyword>
<dbReference type="STRING" id="1267766.WYH_00901"/>
<evidence type="ECO:0000313" key="13">
    <source>
        <dbReference type="EMBL" id="AKH41949.1"/>
    </source>
</evidence>
<keyword evidence="4 8" id="KW-0812">Transmembrane</keyword>
<name>A0A0F7KQV3_9SPHN</name>
<feature type="domain" description="TonB-dependent receptor-like beta-barrel" evidence="11">
    <location>
        <begin position="354"/>
        <end position="826"/>
    </location>
</feature>
<dbReference type="GO" id="GO:0009279">
    <property type="term" value="C:cell outer membrane"/>
    <property type="evidence" value="ECO:0007669"/>
    <property type="project" value="UniProtKB-SubCell"/>
</dbReference>
<feature type="domain" description="TonB-dependent receptor plug" evidence="12">
    <location>
        <begin position="58"/>
        <end position="173"/>
    </location>
</feature>